<evidence type="ECO:0008006" key="4">
    <source>
        <dbReference type="Google" id="ProtNLM"/>
    </source>
</evidence>
<keyword evidence="1" id="KW-0812">Transmembrane</keyword>
<name>A0A2T7UVA9_9RHOB</name>
<feature type="transmembrane region" description="Helical" evidence="1">
    <location>
        <begin position="20"/>
        <end position="41"/>
    </location>
</feature>
<evidence type="ECO:0000256" key="1">
    <source>
        <dbReference type="SAM" id="Phobius"/>
    </source>
</evidence>
<sequence length="68" mass="7193">MPSLFHKFLADEHGAVTVDWVVLTSIAVGFGFMVLATLGSGTTDVGAQMQRNLGAVQVTQIPQLGFSE</sequence>
<proteinExistence type="predicted"/>
<keyword evidence="1" id="KW-1133">Transmembrane helix</keyword>
<evidence type="ECO:0000313" key="3">
    <source>
        <dbReference type="Proteomes" id="UP000244810"/>
    </source>
</evidence>
<organism evidence="2 3">
    <name type="scientific">Pararhodobacter aggregans</name>
    <dbReference type="NCBI Taxonomy" id="404875"/>
    <lineage>
        <taxon>Bacteria</taxon>
        <taxon>Pseudomonadati</taxon>
        <taxon>Pseudomonadota</taxon>
        <taxon>Alphaproteobacteria</taxon>
        <taxon>Rhodobacterales</taxon>
        <taxon>Paracoccaceae</taxon>
        <taxon>Pararhodobacter</taxon>
    </lineage>
</organism>
<dbReference type="OrthoDB" id="5525128at2"/>
<gene>
    <name evidence="2" type="ORF">DDE23_06595</name>
</gene>
<dbReference type="Proteomes" id="UP000244810">
    <property type="component" value="Unassembled WGS sequence"/>
</dbReference>
<dbReference type="EMBL" id="QDDR01000002">
    <property type="protein sequence ID" value="PVE48715.1"/>
    <property type="molecule type" value="Genomic_DNA"/>
</dbReference>
<reference evidence="2 3" key="1">
    <citation type="journal article" date="2011" name="Syst. Appl. Microbiol.">
        <title>Defluviimonas denitrificans gen. nov., sp. nov., and Pararhodobacter aggregans gen. nov., sp. nov., non-phototrophic Rhodobacteraceae from the biofilter of a marine aquaculture.</title>
        <authorList>
            <person name="Foesel B.U."/>
            <person name="Drake H.L."/>
            <person name="Schramm A."/>
        </authorList>
    </citation>
    <scope>NUCLEOTIDE SEQUENCE [LARGE SCALE GENOMIC DNA]</scope>
    <source>
        <strain evidence="2 3">D1-19</strain>
    </source>
</reference>
<protein>
    <recommendedName>
        <fullName evidence="4">Pilus assembly protein</fullName>
    </recommendedName>
</protein>
<keyword evidence="3" id="KW-1185">Reference proteome</keyword>
<dbReference type="RefSeq" id="WP_107750382.1">
    <property type="nucleotide sequence ID" value="NZ_QBKF01000002.1"/>
</dbReference>
<dbReference type="AlphaFoldDB" id="A0A2T7UVA9"/>
<keyword evidence="1" id="KW-0472">Membrane</keyword>
<comment type="caution">
    <text evidence="2">The sequence shown here is derived from an EMBL/GenBank/DDBJ whole genome shotgun (WGS) entry which is preliminary data.</text>
</comment>
<evidence type="ECO:0000313" key="2">
    <source>
        <dbReference type="EMBL" id="PVE48715.1"/>
    </source>
</evidence>
<accession>A0A2T7UVA9</accession>